<evidence type="ECO:0000313" key="3">
    <source>
        <dbReference type="Proteomes" id="UP000652761"/>
    </source>
</evidence>
<keyword evidence="3" id="KW-1185">Reference proteome</keyword>
<evidence type="ECO:0000256" key="1">
    <source>
        <dbReference type="SAM" id="MobiDB-lite"/>
    </source>
</evidence>
<accession>A0A843XPL0</accession>
<proteinExistence type="predicted"/>
<dbReference type="PANTHER" id="PTHR34285">
    <property type="entry name" value="OS08G0510800 PROTEIN"/>
    <property type="match status" value="1"/>
</dbReference>
<evidence type="ECO:0000313" key="2">
    <source>
        <dbReference type="EMBL" id="MQM21102.1"/>
    </source>
</evidence>
<feature type="compositionally biased region" description="Basic and acidic residues" evidence="1">
    <location>
        <begin position="322"/>
        <end position="353"/>
    </location>
</feature>
<sequence length="387" mass="40248">MKASLRFRDDQKPLVRAKIPISVLGLPFLSGVSAGEARDLRLDLATAFESGPSLRLSYRPNDPWSPFTLAVKTGIGALGSPASAPFTMSAEFNLVGRGGPSFSIQVKPSFGDFCVKKTTSAAAGSLPSPFLIGEASAVADHDTDGEGSADVGDYPGAGLNGTLFGKKKPNGVSTGIRSTAGGGIRGMLSGMELSAKSVLPLRKGTTVKFRWGVKIPPELRSSFSDGLRSKDPIAVTVGRLPLLVMNKISVEHVSGETKRQEKSAPAAPVTDVTEACFTLQKQLAALQAENSTLRKVVEELRADVGGTRPEAVTPGALTARSTRPEVRERISSEASRNDAKAAEHRKNGGDSGKKGGAKAADAGGKATKEDVNEELRKALLGATGAGV</sequence>
<dbReference type="EMBL" id="NMUH01010601">
    <property type="protein sequence ID" value="MQM21102.1"/>
    <property type="molecule type" value="Genomic_DNA"/>
</dbReference>
<gene>
    <name evidence="2" type="ORF">Taro_054136</name>
</gene>
<dbReference type="PANTHER" id="PTHR34285:SF3">
    <property type="entry name" value="OS08G0510800 PROTEIN"/>
    <property type="match status" value="1"/>
</dbReference>
<dbReference type="Proteomes" id="UP000652761">
    <property type="component" value="Unassembled WGS sequence"/>
</dbReference>
<protein>
    <submittedName>
        <fullName evidence="2">Uncharacterized protein</fullName>
    </submittedName>
</protein>
<dbReference type="AlphaFoldDB" id="A0A843XPL0"/>
<reference evidence="2" key="1">
    <citation type="submission" date="2017-07" db="EMBL/GenBank/DDBJ databases">
        <title>Taro Niue Genome Assembly and Annotation.</title>
        <authorList>
            <person name="Atibalentja N."/>
            <person name="Keating K."/>
            <person name="Fields C.J."/>
        </authorList>
    </citation>
    <scope>NUCLEOTIDE SEQUENCE</scope>
    <source>
        <strain evidence="2">Niue_2</strain>
        <tissue evidence="2">Leaf</tissue>
    </source>
</reference>
<name>A0A843XPL0_COLES</name>
<comment type="caution">
    <text evidence="2">The sequence shown here is derived from an EMBL/GenBank/DDBJ whole genome shotgun (WGS) entry which is preliminary data.</text>
</comment>
<dbReference type="OrthoDB" id="1926966at2759"/>
<organism evidence="2 3">
    <name type="scientific">Colocasia esculenta</name>
    <name type="common">Wild taro</name>
    <name type="synonym">Arum esculentum</name>
    <dbReference type="NCBI Taxonomy" id="4460"/>
    <lineage>
        <taxon>Eukaryota</taxon>
        <taxon>Viridiplantae</taxon>
        <taxon>Streptophyta</taxon>
        <taxon>Embryophyta</taxon>
        <taxon>Tracheophyta</taxon>
        <taxon>Spermatophyta</taxon>
        <taxon>Magnoliopsida</taxon>
        <taxon>Liliopsida</taxon>
        <taxon>Araceae</taxon>
        <taxon>Aroideae</taxon>
        <taxon>Colocasieae</taxon>
        <taxon>Colocasia</taxon>
    </lineage>
</organism>
<feature type="region of interest" description="Disordered" evidence="1">
    <location>
        <begin position="306"/>
        <end position="371"/>
    </location>
</feature>